<dbReference type="InterPro" id="IPR047216">
    <property type="entry name" value="Endonuclease_DUF559_bact"/>
</dbReference>
<feature type="region of interest" description="Disordered" evidence="1">
    <location>
        <begin position="116"/>
        <end position="146"/>
    </location>
</feature>
<sequence length="146" mass="16990">MDNLRHRARELRNGATDAERHLWQRLRMKQLGGFRFRRQVPVAGYIADFLCPETKVIIELDGGQHCQQMAYDERRTHMLEAHGYCVLRYWNDDVLTRTENVLADILRSLMLVRGKSNNNSTPPQPSPALCAREGASDKRKREENNQ</sequence>
<dbReference type="AlphaFoldDB" id="A0A286D9V9"/>
<dbReference type="CDD" id="cd01038">
    <property type="entry name" value="Endonuclease_DUF559"/>
    <property type="match status" value="1"/>
</dbReference>
<keyword evidence="3" id="KW-0378">Hydrolase</keyword>
<evidence type="ECO:0000259" key="2">
    <source>
        <dbReference type="Pfam" id="PF04480"/>
    </source>
</evidence>
<protein>
    <submittedName>
        <fullName evidence="3">Very-short-patch-repair endonuclease</fullName>
    </submittedName>
</protein>
<feature type="compositionally biased region" description="Basic and acidic residues" evidence="1">
    <location>
        <begin position="134"/>
        <end position="146"/>
    </location>
</feature>
<dbReference type="PANTHER" id="PTHR38590">
    <property type="entry name" value="BLL0828 PROTEIN"/>
    <property type="match status" value="1"/>
</dbReference>
<gene>
    <name evidence="3" type="ORF">SAMN06296416_107102</name>
</gene>
<reference evidence="3 4" key="1">
    <citation type="submission" date="2017-09" db="EMBL/GenBank/DDBJ databases">
        <authorList>
            <person name="Ehlers B."/>
            <person name="Leendertz F.H."/>
        </authorList>
    </citation>
    <scope>NUCLEOTIDE SEQUENCE [LARGE SCALE GENOMIC DNA]</scope>
    <source>
        <strain evidence="3 4">CGMCC 1.10978</strain>
    </source>
</reference>
<evidence type="ECO:0000256" key="1">
    <source>
        <dbReference type="SAM" id="MobiDB-lite"/>
    </source>
</evidence>
<dbReference type="RefSeq" id="WP_097122680.1">
    <property type="nucleotide sequence ID" value="NZ_OCND01000007.1"/>
</dbReference>
<dbReference type="EMBL" id="OCND01000007">
    <property type="protein sequence ID" value="SOD55424.1"/>
    <property type="molecule type" value="Genomic_DNA"/>
</dbReference>
<keyword evidence="4" id="KW-1185">Reference proteome</keyword>
<accession>A0A286D9V9</accession>
<dbReference type="SUPFAM" id="SSF52980">
    <property type="entry name" value="Restriction endonuclease-like"/>
    <property type="match status" value="1"/>
</dbReference>
<dbReference type="PANTHER" id="PTHR38590:SF1">
    <property type="entry name" value="BLL0828 PROTEIN"/>
    <property type="match status" value="1"/>
</dbReference>
<dbReference type="InterPro" id="IPR007569">
    <property type="entry name" value="DUF559"/>
</dbReference>
<dbReference type="Pfam" id="PF04480">
    <property type="entry name" value="DUF559"/>
    <property type="match status" value="1"/>
</dbReference>
<dbReference type="GO" id="GO:0004519">
    <property type="term" value="F:endonuclease activity"/>
    <property type="evidence" value="ECO:0007669"/>
    <property type="project" value="UniProtKB-KW"/>
</dbReference>
<feature type="domain" description="DUF559" evidence="2">
    <location>
        <begin position="3"/>
        <end position="109"/>
    </location>
</feature>
<evidence type="ECO:0000313" key="3">
    <source>
        <dbReference type="EMBL" id="SOD55424.1"/>
    </source>
</evidence>
<name>A0A286D9V9_9GAMM</name>
<organism evidence="3 4">
    <name type="scientific">Pseudoxanthomonas wuyuanensis</name>
    <dbReference type="NCBI Taxonomy" id="1073196"/>
    <lineage>
        <taxon>Bacteria</taxon>
        <taxon>Pseudomonadati</taxon>
        <taxon>Pseudomonadota</taxon>
        <taxon>Gammaproteobacteria</taxon>
        <taxon>Lysobacterales</taxon>
        <taxon>Lysobacteraceae</taxon>
        <taxon>Pseudoxanthomonas</taxon>
    </lineage>
</organism>
<dbReference type="Proteomes" id="UP000219374">
    <property type="component" value="Unassembled WGS sequence"/>
</dbReference>
<dbReference type="Gene3D" id="3.40.960.10">
    <property type="entry name" value="VSR Endonuclease"/>
    <property type="match status" value="1"/>
</dbReference>
<dbReference type="InterPro" id="IPR011335">
    <property type="entry name" value="Restrct_endonuc-II-like"/>
</dbReference>
<evidence type="ECO:0000313" key="4">
    <source>
        <dbReference type="Proteomes" id="UP000219374"/>
    </source>
</evidence>
<keyword evidence="3" id="KW-0255">Endonuclease</keyword>
<dbReference type="OrthoDB" id="9798754at2"/>
<keyword evidence="3" id="KW-0540">Nuclease</keyword>
<proteinExistence type="predicted"/>